<dbReference type="InterPro" id="IPR016163">
    <property type="entry name" value="Ald_DH_C"/>
</dbReference>
<dbReference type="FunFam" id="3.40.605.10:FF:000007">
    <property type="entry name" value="NAD/NADP-dependent betaine aldehyde dehydrogenase"/>
    <property type="match status" value="1"/>
</dbReference>
<accession>A0AAW0GYK1</accession>
<dbReference type="FunFam" id="3.40.309.10:FF:000009">
    <property type="entry name" value="Aldehyde dehydrogenase A"/>
    <property type="match status" value="1"/>
</dbReference>
<dbReference type="InterPro" id="IPR015590">
    <property type="entry name" value="Aldehyde_DH_dom"/>
</dbReference>
<dbReference type="Gene3D" id="3.40.605.10">
    <property type="entry name" value="Aldehyde Dehydrogenase, Chain A, domain 1"/>
    <property type="match status" value="1"/>
</dbReference>
<evidence type="ECO:0000313" key="6">
    <source>
        <dbReference type="EMBL" id="KAK7696664.1"/>
    </source>
</evidence>
<comment type="caution">
    <text evidence="6">The sequence shown here is derived from an EMBL/GenBank/DDBJ whole genome shotgun (WGS) entry which is preliminary data.</text>
</comment>
<dbReference type="EMBL" id="JASBNA010000001">
    <property type="protein sequence ID" value="KAK7696664.1"/>
    <property type="molecule type" value="Genomic_DNA"/>
</dbReference>
<dbReference type="Proteomes" id="UP001385951">
    <property type="component" value="Unassembled WGS sequence"/>
</dbReference>
<feature type="active site" evidence="3">
    <location>
        <position position="269"/>
    </location>
</feature>
<protein>
    <recommendedName>
        <fullName evidence="5">Aldehyde dehydrogenase domain-containing protein</fullName>
    </recommendedName>
</protein>
<dbReference type="AlphaFoldDB" id="A0AAW0GYK1"/>
<reference evidence="6 7" key="1">
    <citation type="submission" date="2022-09" db="EMBL/GenBank/DDBJ databases">
        <authorList>
            <person name="Palmer J.M."/>
        </authorList>
    </citation>
    <scope>NUCLEOTIDE SEQUENCE [LARGE SCALE GENOMIC DNA]</scope>
    <source>
        <strain evidence="6 7">DSM 7382</strain>
    </source>
</reference>
<evidence type="ECO:0000256" key="3">
    <source>
        <dbReference type="PROSITE-ProRule" id="PRU10007"/>
    </source>
</evidence>
<evidence type="ECO:0000256" key="1">
    <source>
        <dbReference type="ARBA" id="ARBA00009986"/>
    </source>
</evidence>
<name>A0AAW0GYK1_9APHY</name>
<evidence type="ECO:0000256" key="4">
    <source>
        <dbReference type="RuleBase" id="RU003345"/>
    </source>
</evidence>
<gene>
    <name evidence="6" type="ORF">QCA50_001322</name>
</gene>
<dbReference type="InterPro" id="IPR029510">
    <property type="entry name" value="Ald_DH_CS_GLU"/>
</dbReference>
<dbReference type="InterPro" id="IPR016162">
    <property type="entry name" value="Ald_DH_N"/>
</dbReference>
<evidence type="ECO:0000256" key="2">
    <source>
        <dbReference type="ARBA" id="ARBA00023002"/>
    </source>
</evidence>
<comment type="similarity">
    <text evidence="1 4">Belongs to the aldehyde dehydrogenase family.</text>
</comment>
<dbReference type="Pfam" id="PF00171">
    <property type="entry name" value="Aldedh"/>
    <property type="match status" value="1"/>
</dbReference>
<evidence type="ECO:0000259" key="5">
    <source>
        <dbReference type="Pfam" id="PF00171"/>
    </source>
</evidence>
<sequence>MRVPRRLRSQGQHYIALATGPFATHLLQEGPLVSEEGREVIPVLNPATGEELATVVSASPDDVRVTIHDAHQAFKEGDWRKAPAIQRAAMLSILAQHLEEAVPRLAKIESLQTGRTIREMTAQLGRLPEWLDYYAALLRTHSAFVAPTQGPLLNYVQRVPLGVVAQITPFNHPLLIALKKIAPAIATGNSVVVKPSELAPITVLEFAELAAEVGIPPGVISVLPGYGRSIGKEIVSHPLVRKVDVTAGTNTGRELGSLVGANLASYTAELGGKAPIVVFDDADPVSAANGAAFAAFVASGQTCVSGTRIIVQDGIYDDFMSLFLNKVRSITKRMGSPLNPKSTMGTVISQHHLERIEAIIHRNRRSGSLLAGGQRMTGKSELDGFDFSKGSFFSPTVIENVSLESELWREEIFGPVVVVKRFSDEKHGVQLANACKYGLGAGVWTTDLSRAHRISAEIEAGLVWVNTHHRNDPSSPWGGMKESGIGRENGLEAFEAYTQSKSTIVNTASVEETRQMQDWFAEEEQPSRYG</sequence>
<proteinExistence type="inferred from homology"/>
<dbReference type="GO" id="GO:0016620">
    <property type="term" value="F:oxidoreductase activity, acting on the aldehyde or oxo group of donors, NAD or NADP as acceptor"/>
    <property type="evidence" value="ECO:0007669"/>
    <property type="project" value="InterPro"/>
</dbReference>
<feature type="domain" description="Aldehyde dehydrogenase" evidence="5">
    <location>
        <begin position="34"/>
        <end position="502"/>
    </location>
</feature>
<dbReference type="PROSITE" id="PS00687">
    <property type="entry name" value="ALDEHYDE_DEHYDR_GLU"/>
    <property type="match status" value="1"/>
</dbReference>
<keyword evidence="2 4" id="KW-0560">Oxidoreductase</keyword>
<organism evidence="6 7">
    <name type="scientific">Cerrena zonata</name>
    <dbReference type="NCBI Taxonomy" id="2478898"/>
    <lineage>
        <taxon>Eukaryota</taxon>
        <taxon>Fungi</taxon>
        <taxon>Dikarya</taxon>
        <taxon>Basidiomycota</taxon>
        <taxon>Agaricomycotina</taxon>
        <taxon>Agaricomycetes</taxon>
        <taxon>Polyporales</taxon>
        <taxon>Cerrenaceae</taxon>
        <taxon>Cerrena</taxon>
    </lineage>
</organism>
<dbReference type="SUPFAM" id="SSF53720">
    <property type="entry name" value="ALDH-like"/>
    <property type="match status" value="1"/>
</dbReference>
<dbReference type="InterPro" id="IPR016161">
    <property type="entry name" value="Ald_DH/histidinol_DH"/>
</dbReference>
<evidence type="ECO:0000313" key="7">
    <source>
        <dbReference type="Proteomes" id="UP001385951"/>
    </source>
</evidence>
<dbReference type="PANTHER" id="PTHR11699">
    <property type="entry name" value="ALDEHYDE DEHYDROGENASE-RELATED"/>
    <property type="match status" value="1"/>
</dbReference>
<keyword evidence="7" id="KW-1185">Reference proteome</keyword>
<dbReference type="Gene3D" id="3.40.309.10">
    <property type="entry name" value="Aldehyde Dehydrogenase, Chain A, domain 2"/>
    <property type="match status" value="1"/>
</dbReference>